<dbReference type="PANTHER" id="PTHR33527">
    <property type="entry name" value="OS07G0274300 PROTEIN"/>
    <property type="match status" value="1"/>
</dbReference>
<evidence type="ECO:0000259" key="2">
    <source>
        <dbReference type="PROSITE" id="PS50102"/>
    </source>
</evidence>
<accession>A0AAV5ERS4</accession>
<evidence type="ECO:0000313" key="4">
    <source>
        <dbReference type="Proteomes" id="UP001054889"/>
    </source>
</evidence>
<evidence type="ECO:0000256" key="1">
    <source>
        <dbReference type="PROSITE-ProRule" id="PRU00176"/>
    </source>
</evidence>
<keyword evidence="1" id="KW-0694">RNA-binding</keyword>
<name>A0AAV5ERS4_ELECO</name>
<proteinExistence type="predicted"/>
<dbReference type="AlphaFoldDB" id="A0AAV5ERS4"/>
<reference evidence="3" key="1">
    <citation type="journal article" date="2018" name="DNA Res.">
        <title>Multiple hybrid de novo genome assembly of finger millet, an orphan allotetraploid crop.</title>
        <authorList>
            <person name="Hatakeyama M."/>
            <person name="Aluri S."/>
            <person name="Balachadran M.T."/>
            <person name="Sivarajan S.R."/>
            <person name="Patrignani A."/>
            <person name="Gruter S."/>
            <person name="Poveda L."/>
            <person name="Shimizu-Inatsugi R."/>
            <person name="Baeten J."/>
            <person name="Francoijs K.J."/>
            <person name="Nataraja K.N."/>
            <person name="Reddy Y.A.N."/>
            <person name="Phadnis S."/>
            <person name="Ravikumar R.L."/>
            <person name="Schlapbach R."/>
            <person name="Sreeman S.M."/>
            <person name="Shimizu K.K."/>
        </authorList>
    </citation>
    <scope>NUCLEOTIDE SEQUENCE</scope>
</reference>
<dbReference type="Proteomes" id="UP001054889">
    <property type="component" value="Unassembled WGS sequence"/>
</dbReference>
<sequence length="303" mass="34973">MVLRQLLSRLLFSLGIDAPLSMEILAFWLWIERNGHVDFLARIDSFSNNHLREIASAGNSFIEALFLKSSDFSIGRSSQISYFQKEALAAITFYLNNVCYKVLEDLQEIAKMKETTYSTSQGHHGNRRDKEARMSTKDLLAKIRAAYVNTNSEEGTSSRSMMSSNNQILEDGKHTTDENQSTYGLVTLMDTLNIRDRPDHAAQIRQHSSVPSDERTLFVTFSNGYPFTKDELYEFFMRHYGDVEDIIVEEPMESRPPLYAHVTFFSQATLFHVLDGNKRVKFMMRGKHLWARQFVPKKKKVEE</sequence>
<dbReference type="InterPro" id="IPR035979">
    <property type="entry name" value="RBD_domain_sf"/>
</dbReference>
<reference evidence="3" key="2">
    <citation type="submission" date="2021-12" db="EMBL/GenBank/DDBJ databases">
        <title>Resequencing data analysis of finger millet.</title>
        <authorList>
            <person name="Hatakeyama M."/>
            <person name="Aluri S."/>
            <person name="Balachadran M.T."/>
            <person name="Sivarajan S.R."/>
            <person name="Poveda L."/>
            <person name="Shimizu-Inatsugi R."/>
            <person name="Schlapbach R."/>
            <person name="Sreeman S.M."/>
            <person name="Shimizu K.K."/>
        </authorList>
    </citation>
    <scope>NUCLEOTIDE SEQUENCE</scope>
</reference>
<gene>
    <name evidence="3" type="primary">gb12693</name>
    <name evidence="3" type="ORF">PR202_gb12693</name>
</gene>
<keyword evidence="4" id="KW-1185">Reference proteome</keyword>
<dbReference type="EMBL" id="BQKI01000077">
    <property type="protein sequence ID" value="GJN24915.1"/>
    <property type="molecule type" value="Genomic_DNA"/>
</dbReference>
<organism evidence="3 4">
    <name type="scientific">Eleusine coracana subsp. coracana</name>
    <dbReference type="NCBI Taxonomy" id="191504"/>
    <lineage>
        <taxon>Eukaryota</taxon>
        <taxon>Viridiplantae</taxon>
        <taxon>Streptophyta</taxon>
        <taxon>Embryophyta</taxon>
        <taxon>Tracheophyta</taxon>
        <taxon>Spermatophyta</taxon>
        <taxon>Magnoliopsida</taxon>
        <taxon>Liliopsida</taxon>
        <taxon>Poales</taxon>
        <taxon>Poaceae</taxon>
        <taxon>PACMAD clade</taxon>
        <taxon>Chloridoideae</taxon>
        <taxon>Cynodonteae</taxon>
        <taxon>Eleusininae</taxon>
        <taxon>Eleusine</taxon>
    </lineage>
</organism>
<comment type="caution">
    <text evidence="3">The sequence shown here is derived from an EMBL/GenBank/DDBJ whole genome shotgun (WGS) entry which is preliminary data.</text>
</comment>
<protein>
    <recommendedName>
        <fullName evidence="2">RRM domain-containing protein</fullName>
    </recommendedName>
</protein>
<dbReference type="InterPro" id="IPR000504">
    <property type="entry name" value="RRM_dom"/>
</dbReference>
<dbReference type="SUPFAM" id="SSF54928">
    <property type="entry name" value="RNA-binding domain, RBD"/>
    <property type="match status" value="1"/>
</dbReference>
<evidence type="ECO:0000313" key="3">
    <source>
        <dbReference type="EMBL" id="GJN24915.1"/>
    </source>
</evidence>
<dbReference type="PANTHER" id="PTHR33527:SF14">
    <property type="entry name" value="OS07G0274300 PROTEIN"/>
    <property type="match status" value="1"/>
</dbReference>
<dbReference type="GO" id="GO:0003723">
    <property type="term" value="F:RNA binding"/>
    <property type="evidence" value="ECO:0007669"/>
    <property type="project" value="UniProtKB-UniRule"/>
</dbReference>
<feature type="domain" description="RRM" evidence="2">
    <location>
        <begin position="215"/>
        <end position="303"/>
    </location>
</feature>
<dbReference type="PROSITE" id="PS50102">
    <property type="entry name" value="RRM"/>
    <property type="match status" value="1"/>
</dbReference>